<keyword evidence="3" id="KW-1185">Reference proteome</keyword>
<proteinExistence type="predicted"/>
<dbReference type="EMBL" id="SRLO01000015">
    <property type="protein sequence ID" value="TNN86543.1"/>
    <property type="molecule type" value="Genomic_DNA"/>
</dbReference>
<accession>A0A4Z2JA12</accession>
<sequence length="203" mass="22499">MAIQGERTHWMPIFSPGDSGGGDPKGIAAQSERLLQAWDEVILQGNLMGKQPRLEKRQLYMYLPDSRGDVAKMGPCSLRVEDFKVTSKNRSQENNKGIRVSCLWPLSDIKGLEHFGIFTKNFQLDLQGLLSSAVPGHTLVSALVSQADLLDPEGRGVLDPNRKSIVKPTDLRAWLALDHTWQSDSLANQGFQEGRCWLNSGLS</sequence>
<evidence type="ECO:0000313" key="2">
    <source>
        <dbReference type="EMBL" id="TNN86543.1"/>
    </source>
</evidence>
<evidence type="ECO:0000313" key="3">
    <source>
        <dbReference type="Proteomes" id="UP000314294"/>
    </source>
</evidence>
<evidence type="ECO:0000256" key="1">
    <source>
        <dbReference type="SAM" id="MobiDB-lite"/>
    </source>
</evidence>
<dbReference type="AlphaFoldDB" id="A0A4Z2JA12"/>
<feature type="region of interest" description="Disordered" evidence="1">
    <location>
        <begin position="1"/>
        <end position="23"/>
    </location>
</feature>
<reference evidence="2 3" key="1">
    <citation type="submission" date="2019-03" db="EMBL/GenBank/DDBJ databases">
        <title>First draft genome of Liparis tanakae, snailfish: a comprehensive survey of snailfish specific genes.</title>
        <authorList>
            <person name="Kim W."/>
            <person name="Song I."/>
            <person name="Jeong J.-H."/>
            <person name="Kim D."/>
            <person name="Kim S."/>
            <person name="Ryu S."/>
            <person name="Song J.Y."/>
            <person name="Lee S.K."/>
        </authorList>
    </citation>
    <scope>NUCLEOTIDE SEQUENCE [LARGE SCALE GENOMIC DNA]</scope>
    <source>
        <tissue evidence="2">Muscle</tissue>
    </source>
</reference>
<name>A0A4Z2JA12_9TELE</name>
<protein>
    <submittedName>
        <fullName evidence="2">Uncharacterized protein</fullName>
    </submittedName>
</protein>
<gene>
    <name evidence="2" type="ORF">EYF80_003313</name>
</gene>
<organism evidence="2 3">
    <name type="scientific">Liparis tanakae</name>
    <name type="common">Tanaka's snailfish</name>
    <dbReference type="NCBI Taxonomy" id="230148"/>
    <lineage>
        <taxon>Eukaryota</taxon>
        <taxon>Metazoa</taxon>
        <taxon>Chordata</taxon>
        <taxon>Craniata</taxon>
        <taxon>Vertebrata</taxon>
        <taxon>Euteleostomi</taxon>
        <taxon>Actinopterygii</taxon>
        <taxon>Neopterygii</taxon>
        <taxon>Teleostei</taxon>
        <taxon>Neoteleostei</taxon>
        <taxon>Acanthomorphata</taxon>
        <taxon>Eupercaria</taxon>
        <taxon>Perciformes</taxon>
        <taxon>Cottioidei</taxon>
        <taxon>Cottales</taxon>
        <taxon>Liparidae</taxon>
        <taxon>Liparis</taxon>
    </lineage>
</organism>
<comment type="caution">
    <text evidence="2">The sequence shown here is derived from an EMBL/GenBank/DDBJ whole genome shotgun (WGS) entry which is preliminary data.</text>
</comment>
<dbReference type="Proteomes" id="UP000314294">
    <property type="component" value="Unassembled WGS sequence"/>
</dbReference>